<dbReference type="GO" id="GO:0003676">
    <property type="term" value="F:nucleic acid binding"/>
    <property type="evidence" value="ECO:0007669"/>
    <property type="project" value="InterPro"/>
</dbReference>
<protein>
    <recommendedName>
        <fullName evidence="1">Integrase catalytic domain-containing protein</fullName>
    </recommendedName>
</protein>
<evidence type="ECO:0000313" key="3">
    <source>
        <dbReference type="Proteomes" id="UP000735302"/>
    </source>
</evidence>
<sequence length="281" mass="32157">MQDTYCLVIVDRYRNWPIVERAHDGSQGLISSLRRTFITFGISDELSSDGGPEFTSTATSTFLHNWGVHHCLSSVPFPHSNSRAEIGVKTIKRLIIDNTGRDGCLDTDSFQHAILQYPNTPDRDTRLSPAMCIFEWPIRDFIPIHPGKYLPHKTWQETLSYREEALRNCNMRDAERLSAHTRTLPSLAVSDCVRIQNQTGPHPTKWDKTGIVIEVRQFDQYVIRVDGSGRVTLRNRKFLCLYSFRDSQIPSGHITLTYCHSHTGYTRSLNNIKGICSHYMS</sequence>
<organism evidence="2 3">
    <name type="scientific">Plakobranchus ocellatus</name>
    <dbReference type="NCBI Taxonomy" id="259542"/>
    <lineage>
        <taxon>Eukaryota</taxon>
        <taxon>Metazoa</taxon>
        <taxon>Spiralia</taxon>
        <taxon>Lophotrochozoa</taxon>
        <taxon>Mollusca</taxon>
        <taxon>Gastropoda</taxon>
        <taxon>Heterobranchia</taxon>
        <taxon>Euthyneura</taxon>
        <taxon>Panpulmonata</taxon>
        <taxon>Sacoglossa</taxon>
        <taxon>Placobranchoidea</taxon>
        <taxon>Plakobranchidae</taxon>
        <taxon>Plakobranchus</taxon>
    </lineage>
</organism>
<proteinExistence type="predicted"/>
<keyword evidence="3" id="KW-1185">Reference proteome</keyword>
<dbReference type="Gene3D" id="3.30.420.10">
    <property type="entry name" value="Ribonuclease H-like superfamily/Ribonuclease H"/>
    <property type="match status" value="1"/>
</dbReference>
<dbReference type="InterPro" id="IPR001584">
    <property type="entry name" value="Integrase_cat-core"/>
</dbReference>
<comment type="caution">
    <text evidence="2">The sequence shown here is derived from an EMBL/GenBank/DDBJ whole genome shotgun (WGS) entry which is preliminary data.</text>
</comment>
<name>A0AAV4BDJ4_9GAST</name>
<dbReference type="InterPro" id="IPR036397">
    <property type="entry name" value="RNaseH_sf"/>
</dbReference>
<dbReference type="PANTHER" id="PTHR37984">
    <property type="entry name" value="PROTEIN CBG26694"/>
    <property type="match status" value="1"/>
</dbReference>
<dbReference type="EMBL" id="BLXT01004727">
    <property type="protein sequence ID" value="GFO16876.1"/>
    <property type="molecule type" value="Genomic_DNA"/>
</dbReference>
<gene>
    <name evidence="2" type="ORF">PoB_004338100</name>
</gene>
<dbReference type="PANTHER" id="PTHR37984:SF7">
    <property type="entry name" value="INTEGRASE CATALYTIC DOMAIN-CONTAINING PROTEIN"/>
    <property type="match status" value="1"/>
</dbReference>
<dbReference type="InterPro" id="IPR050951">
    <property type="entry name" value="Retrovirus_Pol_polyprotein"/>
</dbReference>
<dbReference type="SUPFAM" id="SSF53098">
    <property type="entry name" value="Ribonuclease H-like"/>
    <property type="match status" value="1"/>
</dbReference>
<dbReference type="GO" id="GO:0015074">
    <property type="term" value="P:DNA integration"/>
    <property type="evidence" value="ECO:0007669"/>
    <property type="project" value="InterPro"/>
</dbReference>
<evidence type="ECO:0000259" key="1">
    <source>
        <dbReference type="PROSITE" id="PS50994"/>
    </source>
</evidence>
<dbReference type="Proteomes" id="UP000735302">
    <property type="component" value="Unassembled WGS sequence"/>
</dbReference>
<feature type="domain" description="Integrase catalytic" evidence="1">
    <location>
        <begin position="1"/>
        <end position="137"/>
    </location>
</feature>
<accession>A0AAV4BDJ4</accession>
<reference evidence="2 3" key="1">
    <citation type="journal article" date="2021" name="Elife">
        <title>Chloroplast acquisition without the gene transfer in kleptoplastic sea slugs, Plakobranchus ocellatus.</title>
        <authorList>
            <person name="Maeda T."/>
            <person name="Takahashi S."/>
            <person name="Yoshida T."/>
            <person name="Shimamura S."/>
            <person name="Takaki Y."/>
            <person name="Nagai Y."/>
            <person name="Toyoda A."/>
            <person name="Suzuki Y."/>
            <person name="Arimoto A."/>
            <person name="Ishii H."/>
            <person name="Satoh N."/>
            <person name="Nishiyama T."/>
            <person name="Hasebe M."/>
            <person name="Maruyama T."/>
            <person name="Minagawa J."/>
            <person name="Obokata J."/>
            <person name="Shigenobu S."/>
        </authorList>
    </citation>
    <scope>NUCLEOTIDE SEQUENCE [LARGE SCALE GENOMIC DNA]</scope>
</reference>
<dbReference type="AlphaFoldDB" id="A0AAV4BDJ4"/>
<dbReference type="PROSITE" id="PS50994">
    <property type="entry name" value="INTEGRASE"/>
    <property type="match status" value="1"/>
</dbReference>
<dbReference type="Pfam" id="PF00665">
    <property type="entry name" value="rve"/>
    <property type="match status" value="1"/>
</dbReference>
<evidence type="ECO:0000313" key="2">
    <source>
        <dbReference type="EMBL" id="GFO16876.1"/>
    </source>
</evidence>
<dbReference type="InterPro" id="IPR012337">
    <property type="entry name" value="RNaseH-like_sf"/>
</dbReference>